<name>A0AB39U7U1_9BIFI</name>
<dbReference type="EMBL" id="CP129674">
    <property type="protein sequence ID" value="XDS44820.1"/>
    <property type="molecule type" value="Genomic_DNA"/>
</dbReference>
<protein>
    <submittedName>
        <fullName evidence="2">Uncharacterized protein</fullName>
    </submittedName>
</protein>
<dbReference type="GO" id="GO:0005975">
    <property type="term" value="P:carbohydrate metabolic process"/>
    <property type="evidence" value="ECO:0007669"/>
    <property type="project" value="UniProtKB-ARBA"/>
</dbReference>
<dbReference type="KEGG" id="baqk:QN215_01395"/>
<keyword evidence="1" id="KW-0472">Membrane</keyword>
<feature type="transmembrane region" description="Helical" evidence="1">
    <location>
        <begin position="1019"/>
        <end position="1042"/>
    </location>
</feature>
<dbReference type="AlphaFoldDB" id="A0AB39U7U1"/>
<sequence>MGMFRMLWSRVGSALSRVAASLTEHHFGHVHYGHAGRSCSPSTRASVVSRGISAVAVLVLSFIIVLSGVLVFSPVERAAADAVELGPDGYFSTLADGALPVVDADDATSTSQDGWANTRRIVFGKTNSSATYQNASVFGGYKTLGFGGSAGIASVPNASTHGTGDERYTSATTSVLANEALLWADDVVTAGFKFDANSLSHHTFDSATGPYKSNLARVSEAVGAQNYSSFEQGLLRAAPVEGVCTRSQSTGCGGGTHTAQTDSVNSYKIFPLSIGDMRKYFGHDSGTAADNNLRCKTNLDNSSNHCANGASASWLRSAVWQYVGLANIIFDTGGPNYNSTDSVTNGIRPAVRLNLDDLLLSADSGSQGQSSTGDLRLTFVSDGASFSLTSSPYLEGDQGVWKLRDVVGASDFSGVAGSGFGWKLVDPLAGDGSVIASGRTNYDAAAGSDGNMVVPCATLTANKDYDLYVWGQLDGSDVSGWTNRATMPVKAVVRTDDAGGCESKVKLPPSYGIDVSGVTDGGLKAYRIGDYGDVVFDHTGALESVKVSTPVSVRSAVASAAGSAGGSNVDGVNPMGWVVARWLGYPTDPLSDDTTSAFDPYAGQLQLFAQSLVDDVGSLGPPAGSLPSGTFSSPAAARLSVSGPGLYLIVDDSGESLPIVVGTKAFNESLGDDGVMVDFADAGVDGRHRLGVAELKTSRMDLSKRVVNDAGVDGFDVGAGVEFEVMARVPDLNGHTTAYSGYAFSLSDVAAPGLTLPAVSGVRVSMDVDPVDGSPSPGLDVTSLVGVGVSGQTLMVDGLKALFAQDNGASPVSNSLVPVGALIRVRYVAIVNPNASWTDAGGAVESNDNTVTLSRTMQDGSVDSSLSATARVYSFELDLVKADRGRATEFLPGAEFEADRLASDGSGVQTLRFKQESSGVYRLAMDGETGTTQTLVTGLGGRLVVRGVEARMLTLRETKAPDGYFRLPSVMVRAVAVWSNDLSAVQAVSYQTDGSVLASVSQDGSTVMLMDPRVGLASLPYTGSVGIAILLLLGTAVGILAIRPYYLSHNAEATANLLE</sequence>
<accession>A0AB39U7U1</accession>
<proteinExistence type="predicted"/>
<dbReference type="InterPro" id="IPR013783">
    <property type="entry name" value="Ig-like_fold"/>
</dbReference>
<keyword evidence="1" id="KW-0812">Transmembrane</keyword>
<dbReference type="Gene3D" id="2.60.40.740">
    <property type="match status" value="1"/>
</dbReference>
<reference evidence="2" key="1">
    <citation type="submission" date="2023-07" db="EMBL/GenBank/DDBJ databases">
        <title>Bifidobacterium aquikefiriaerophilum sp. nov. and Bifidobacterium eccum sp. nov., isolated from water kefir.</title>
        <authorList>
            <person name="Breselge S."/>
            <person name="Bellassi P."/>
            <person name="Barcenilla C."/>
            <person name="Alvarez-Ordonez A."/>
            <person name="Morelli L."/>
            <person name="Cotter P.D."/>
        </authorList>
    </citation>
    <scope>NUCLEOTIDE SEQUENCE</scope>
    <source>
        <strain evidence="2">WK041_4_12</strain>
    </source>
</reference>
<evidence type="ECO:0000256" key="1">
    <source>
        <dbReference type="SAM" id="Phobius"/>
    </source>
</evidence>
<feature type="transmembrane region" description="Helical" evidence="1">
    <location>
        <begin position="52"/>
        <end position="72"/>
    </location>
</feature>
<organism evidence="2">
    <name type="scientific">Bifidobacterium aquikefiricola</name>
    <dbReference type="NCBI Taxonomy" id="3059038"/>
    <lineage>
        <taxon>Bacteria</taxon>
        <taxon>Bacillati</taxon>
        <taxon>Actinomycetota</taxon>
        <taxon>Actinomycetes</taxon>
        <taxon>Bifidobacteriales</taxon>
        <taxon>Bifidobacteriaceae</taxon>
        <taxon>Bifidobacterium</taxon>
    </lineage>
</organism>
<dbReference type="RefSeq" id="WP_369344366.1">
    <property type="nucleotide sequence ID" value="NZ_CP129674.1"/>
</dbReference>
<dbReference type="Gene3D" id="2.60.40.10">
    <property type="entry name" value="Immunoglobulins"/>
    <property type="match status" value="1"/>
</dbReference>
<gene>
    <name evidence="2" type="ORF">QN215_01395</name>
</gene>
<keyword evidence="1" id="KW-1133">Transmembrane helix</keyword>
<evidence type="ECO:0000313" key="2">
    <source>
        <dbReference type="EMBL" id="XDS44820.1"/>
    </source>
</evidence>